<protein>
    <submittedName>
        <fullName evidence="1">Uncharacterized protein</fullName>
    </submittedName>
</protein>
<dbReference type="AlphaFoldDB" id="A0A679FPJ9"/>
<evidence type="ECO:0000313" key="2">
    <source>
        <dbReference type="Proteomes" id="UP000501421"/>
    </source>
</evidence>
<reference evidence="2" key="1">
    <citation type="journal article" date="2020" name="Microbiol. Resour. Announc.">
        <title>Complete Genome Sequence of Geobacillus sp. Strain E55-1, Isolated from Mine Geyser in Japan.</title>
        <authorList>
            <person name="Miyazaki K."/>
            <person name="Hase E."/>
            <person name="Tokito N."/>
        </authorList>
    </citation>
    <scope>NUCLEOTIDE SEQUENCE [LARGE SCALE GENOMIC DNA]</scope>
    <source>
        <strain evidence="2">E55-1</strain>
    </source>
</reference>
<sequence>MTYQVNDLIRDIDSIIPEVEKELLNRKNGIEGDGSVQQLELIKKELEQIKSYALTNNLPSKEKRFTSFSRYVIDEWSYNSTLGQRLCELADKYKRKLQ</sequence>
<dbReference type="RefSeq" id="WP_061912740.1">
    <property type="nucleotide sequence ID" value="NZ_AP022557.1"/>
</dbReference>
<evidence type="ECO:0000313" key="1">
    <source>
        <dbReference type="EMBL" id="BBW96525.1"/>
    </source>
</evidence>
<gene>
    <name evidence="1" type="ORF">GsuE55_13580</name>
</gene>
<keyword evidence="2" id="KW-1185">Reference proteome</keyword>
<proteinExistence type="predicted"/>
<name>A0A679FPJ9_9BACL</name>
<dbReference type="EMBL" id="AP022557">
    <property type="protein sequence ID" value="BBW96525.1"/>
    <property type="molecule type" value="Genomic_DNA"/>
</dbReference>
<organism evidence="1 2">
    <name type="scientific">Geobacillus subterraneus</name>
    <dbReference type="NCBI Taxonomy" id="129338"/>
    <lineage>
        <taxon>Bacteria</taxon>
        <taxon>Bacillati</taxon>
        <taxon>Bacillota</taxon>
        <taxon>Bacilli</taxon>
        <taxon>Bacillales</taxon>
        <taxon>Anoxybacillaceae</taxon>
        <taxon>Geobacillus</taxon>
    </lineage>
</organism>
<dbReference type="Proteomes" id="UP000501421">
    <property type="component" value="Chromosome"/>
</dbReference>
<accession>A0A679FPJ9</accession>